<gene>
    <name evidence="1" type="ORF">SAMN05444171_7829</name>
</gene>
<organism evidence="1 2">
    <name type="scientific">Bradyrhizobium lablabi</name>
    <dbReference type="NCBI Taxonomy" id="722472"/>
    <lineage>
        <taxon>Bacteria</taxon>
        <taxon>Pseudomonadati</taxon>
        <taxon>Pseudomonadota</taxon>
        <taxon>Alphaproteobacteria</taxon>
        <taxon>Hyphomicrobiales</taxon>
        <taxon>Nitrobacteraceae</taxon>
        <taxon>Bradyrhizobium</taxon>
    </lineage>
</organism>
<sequence>MVDLPLAPDRLVTSTAPTSSVSRSDIIGDADRMAGALNKVADAQMEIATQQAKEQAGDDLQKQKVTLNEDGSVSVVNPANSVIFGRAGEQYHAAVAAGTVAQHSNVISTEMNDIHRQYPTDPEAFKTAADAWKSKYLEEHGGGEVGQAISQQADQSLTQHYNSITNATANIDIANQQKSINANIEDQKNTLQGLARQPGGTDTPEFKTATARLEASYSALTTNPLFRMPKEQADREVKNFNSMLQGEAVVSHIDETFTKKNKAEAQKVIDKEIIQNPNLSEIDRQRLGHQAMSRLQFLTQDAKEKIDAGRKAVGELETNIASGVLKTTDPVIGMEIRQALDRGDGEAANRITAAVQARMSLAGIQTLPQTIQAEMLGIKRSGAVNTTIPAEGRALLDHIAGPESNGNYSVRYGGKTFDGFADHPRVAEPITSGPDVGKTSSAAGRYQFLGSTWDQQAKKLGLKDFSPANQDTAAWDLAQTEYKAKTGQDLLTVLKSGDQAAISAVPGYLSGQWSSLPGGGQPARGIAPAANGGPGFTAADLARNPFLGSAYVRTIAADESLRVQSATQAAAGIEKQTAMGLIPKPEDVALVMQTGQQYPEKFGPTAEKVQGMLAAGPIAALEKPQRDDVLARYRQAVNGADQHQANIAAAFFDQYGKSEKALAEHPFQEAATRGWITPVAPIDPSQPDSIPAALAQRVAAANRIAAMNHTPAPPVLGKDEIPQLQAALEGPAGAAALSAIATNLKPDDMATLLTQKGFTDTLTAMQSSLDPVKMSTANAVAERVWQQNAALAEQSLGKGSLDKLQAWQALKGSFGPEELAKRLNASDDPATAKARTEAREAATKETVKLTAADVAGKLSNSWFFGPGAPADVPDNPRLPGGSLAGAALTNDYKATYTQLRSMGVPADKASAQAVERLKSTWGQSEAAGNQIMRLPPEHYNRPIEGAPNWIGEQLQDFVTASEGPARGAVQATPGNHQPRRQRWEVSGLVSDSRTENEVSNGKPPSYFVAIKRAGGEIDVLPNRVTFDASKYMAKHEADLRLQQSGAEAVRTGNTGMPQP</sequence>
<proteinExistence type="predicted"/>
<dbReference type="InterPro" id="IPR023346">
    <property type="entry name" value="Lysozyme-like_dom_sf"/>
</dbReference>
<dbReference type="RefSeq" id="WP_074830555.1">
    <property type="nucleotide sequence ID" value="NZ_FNTI01000001.1"/>
</dbReference>
<dbReference type="Proteomes" id="UP000183208">
    <property type="component" value="Unassembled WGS sequence"/>
</dbReference>
<dbReference type="Gene3D" id="1.10.530.10">
    <property type="match status" value="1"/>
</dbReference>
<accession>A0A1H5JHK9</accession>
<dbReference type="AlphaFoldDB" id="A0A1H5JHK9"/>
<evidence type="ECO:0000313" key="1">
    <source>
        <dbReference type="EMBL" id="SEE51949.1"/>
    </source>
</evidence>
<dbReference type="EMBL" id="FNTI01000001">
    <property type="protein sequence ID" value="SEE51949.1"/>
    <property type="molecule type" value="Genomic_DNA"/>
</dbReference>
<evidence type="ECO:0008006" key="3">
    <source>
        <dbReference type="Google" id="ProtNLM"/>
    </source>
</evidence>
<name>A0A1H5JHK9_9BRAD</name>
<dbReference type="SUPFAM" id="SSF53955">
    <property type="entry name" value="Lysozyme-like"/>
    <property type="match status" value="1"/>
</dbReference>
<dbReference type="OrthoDB" id="8151015at2"/>
<reference evidence="1 2" key="1">
    <citation type="submission" date="2016-10" db="EMBL/GenBank/DDBJ databases">
        <authorList>
            <person name="de Groot N.N."/>
        </authorList>
    </citation>
    <scope>NUCLEOTIDE SEQUENCE [LARGE SCALE GENOMIC DNA]</scope>
    <source>
        <strain evidence="1 2">GAS522</strain>
    </source>
</reference>
<evidence type="ECO:0000313" key="2">
    <source>
        <dbReference type="Proteomes" id="UP000183208"/>
    </source>
</evidence>
<protein>
    <recommendedName>
        <fullName evidence="3">Lysozyme</fullName>
    </recommendedName>
</protein>